<dbReference type="GO" id="GO:0005829">
    <property type="term" value="C:cytosol"/>
    <property type="evidence" value="ECO:0007669"/>
    <property type="project" value="TreeGrafter"/>
</dbReference>
<evidence type="ECO:0000256" key="1">
    <source>
        <dbReference type="ARBA" id="ARBA00001970"/>
    </source>
</evidence>
<organism evidence="13 14">
    <name type="scientific">Clathrus columnatus</name>
    <dbReference type="NCBI Taxonomy" id="1419009"/>
    <lineage>
        <taxon>Eukaryota</taxon>
        <taxon>Fungi</taxon>
        <taxon>Dikarya</taxon>
        <taxon>Basidiomycota</taxon>
        <taxon>Agaricomycotina</taxon>
        <taxon>Agaricomycetes</taxon>
        <taxon>Phallomycetidae</taxon>
        <taxon>Phallales</taxon>
        <taxon>Clathraceae</taxon>
        <taxon>Clathrus</taxon>
    </lineage>
</organism>
<comment type="caution">
    <text evidence="13">The sequence shown here is derived from an EMBL/GenBank/DDBJ whole genome shotgun (WGS) entry which is preliminary data.</text>
</comment>
<dbReference type="SUPFAM" id="SSF54909">
    <property type="entry name" value="Dimeric alpha+beta barrel"/>
    <property type="match status" value="1"/>
</dbReference>
<evidence type="ECO:0000259" key="12">
    <source>
        <dbReference type="Pfam" id="PF21105"/>
    </source>
</evidence>
<dbReference type="AlphaFoldDB" id="A0AAV5A688"/>
<comment type="similarity">
    <text evidence="8">Belongs to the DyP-type peroxidase family.</text>
</comment>
<dbReference type="Pfam" id="PF21105">
    <property type="entry name" value="DyP_N"/>
    <property type="match status" value="1"/>
</dbReference>
<feature type="domain" description="DyP dimeric alpha+beta barrel" evidence="12">
    <location>
        <begin position="72"/>
        <end position="141"/>
    </location>
</feature>
<evidence type="ECO:0000256" key="7">
    <source>
        <dbReference type="ARBA" id="ARBA00023004"/>
    </source>
</evidence>
<name>A0AAV5A688_9AGAM</name>
<keyword evidence="6" id="KW-0560">Oxidoreductase</keyword>
<evidence type="ECO:0000256" key="3">
    <source>
        <dbReference type="ARBA" id="ARBA00022617"/>
    </source>
</evidence>
<dbReference type="InterPro" id="IPR011008">
    <property type="entry name" value="Dimeric_a/b-barrel"/>
</dbReference>
<keyword evidence="4" id="KW-0479">Metal-binding</keyword>
<keyword evidence="2" id="KW-0575">Peroxidase</keyword>
<dbReference type="InterPro" id="IPR048328">
    <property type="entry name" value="Dyp_perox_C"/>
</dbReference>
<dbReference type="EMBL" id="BPWL01000003">
    <property type="protein sequence ID" value="GJJ09012.1"/>
    <property type="molecule type" value="Genomic_DNA"/>
</dbReference>
<reference evidence="13" key="1">
    <citation type="submission" date="2021-10" db="EMBL/GenBank/DDBJ databases">
        <title>De novo Genome Assembly of Clathrus columnatus (Basidiomycota, Fungi) Using Illumina and Nanopore Sequence Data.</title>
        <authorList>
            <person name="Ogiso-Tanaka E."/>
            <person name="Itagaki H."/>
            <person name="Hosoya T."/>
            <person name="Hosaka K."/>
        </authorList>
    </citation>
    <scope>NUCLEOTIDE SEQUENCE</scope>
    <source>
        <strain evidence="13">MO-923</strain>
    </source>
</reference>
<evidence type="ECO:0000256" key="4">
    <source>
        <dbReference type="ARBA" id="ARBA00022723"/>
    </source>
</evidence>
<keyword evidence="3" id="KW-0349">Heme</keyword>
<dbReference type="PROSITE" id="PS51404">
    <property type="entry name" value="DYP_PEROXIDASE"/>
    <property type="match status" value="1"/>
</dbReference>
<feature type="domain" description="Dyp-type peroxidase C-terminal" evidence="11">
    <location>
        <begin position="182"/>
        <end position="355"/>
    </location>
</feature>
<feature type="signal peptide" evidence="10">
    <location>
        <begin position="1"/>
        <end position="19"/>
    </location>
</feature>
<evidence type="ECO:0000313" key="14">
    <source>
        <dbReference type="Proteomes" id="UP001050691"/>
    </source>
</evidence>
<sequence length="427" mass="45316">MHFLTVLYTFLALGGISSAASTPQRRAASGLLFNPPGFAPLPSPTTHRGPQPLVAGGTPSLNTSNIQGDILGQASNANALGDPAPIENNWEPVFVDTSSLHGVFLIGANDNTTINAALNQITTALGDSITELYSLQAQARPGAEQGHEHFGFLDGISQPGVEGFTTNPVNGQIVVPAGVILVGEDGDNAGRPAWAKDGSFLAFRQLQQLVPEFNKFLLDNAVFVTGVNGIEEGSELLGARMMGRWKSGTPVELSPLHDNLTIAGDPNLINNFNFTLAGDNSLCPFAAHIRKTNPRSDLSNTAVDPHRIIRGGTPYGPEVTADEAASNVTSIQRGLAFVAYQSNIAQGFQFLQQTWANNPNFLGHPNFPLPGFDPIIGANHGQERFTQGLDPANQTRNITLVQDFIVSRGGEYFFSPSLSAIINTIAA</sequence>
<evidence type="ECO:0000313" key="13">
    <source>
        <dbReference type="EMBL" id="GJJ09012.1"/>
    </source>
</evidence>
<feature type="region of interest" description="Disordered" evidence="9">
    <location>
        <begin position="38"/>
        <end position="59"/>
    </location>
</feature>
<keyword evidence="5 10" id="KW-0732">Signal</keyword>
<evidence type="ECO:0000259" key="11">
    <source>
        <dbReference type="Pfam" id="PF20628"/>
    </source>
</evidence>
<evidence type="ECO:0000256" key="6">
    <source>
        <dbReference type="ARBA" id="ARBA00023002"/>
    </source>
</evidence>
<evidence type="ECO:0000256" key="10">
    <source>
        <dbReference type="SAM" id="SignalP"/>
    </source>
</evidence>
<dbReference type="PANTHER" id="PTHR30521:SF4">
    <property type="entry name" value="DEFERROCHELATASE"/>
    <property type="match status" value="1"/>
</dbReference>
<dbReference type="Proteomes" id="UP001050691">
    <property type="component" value="Unassembled WGS sequence"/>
</dbReference>
<dbReference type="GO" id="GO:0020037">
    <property type="term" value="F:heme binding"/>
    <property type="evidence" value="ECO:0007669"/>
    <property type="project" value="InterPro"/>
</dbReference>
<evidence type="ECO:0000256" key="5">
    <source>
        <dbReference type="ARBA" id="ARBA00022729"/>
    </source>
</evidence>
<comment type="cofactor">
    <cofactor evidence="1">
        <name>heme b</name>
        <dbReference type="ChEBI" id="CHEBI:60344"/>
    </cofactor>
</comment>
<protein>
    <submittedName>
        <fullName evidence="13">Uncharacterized protein</fullName>
    </submittedName>
</protein>
<evidence type="ECO:0000256" key="8">
    <source>
        <dbReference type="ARBA" id="ARBA00025737"/>
    </source>
</evidence>
<dbReference type="GO" id="GO:0046872">
    <property type="term" value="F:metal ion binding"/>
    <property type="evidence" value="ECO:0007669"/>
    <property type="project" value="UniProtKB-KW"/>
</dbReference>
<evidence type="ECO:0000256" key="2">
    <source>
        <dbReference type="ARBA" id="ARBA00022559"/>
    </source>
</evidence>
<dbReference type="NCBIfam" id="TIGR01413">
    <property type="entry name" value="Dyp_perox_fam"/>
    <property type="match status" value="1"/>
</dbReference>
<feature type="chain" id="PRO_5043371823" evidence="10">
    <location>
        <begin position="20"/>
        <end position="427"/>
    </location>
</feature>
<dbReference type="PANTHER" id="PTHR30521">
    <property type="entry name" value="DEFERROCHELATASE/PEROXIDASE"/>
    <property type="match status" value="1"/>
</dbReference>
<keyword evidence="14" id="KW-1185">Reference proteome</keyword>
<accession>A0AAV5A688</accession>
<dbReference type="InterPro" id="IPR049509">
    <property type="entry name" value="DyP_N"/>
</dbReference>
<dbReference type="GO" id="GO:0004601">
    <property type="term" value="F:peroxidase activity"/>
    <property type="evidence" value="ECO:0007669"/>
    <property type="project" value="UniProtKB-KW"/>
</dbReference>
<evidence type="ECO:0000256" key="9">
    <source>
        <dbReference type="SAM" id="MobiDB-lite"/>
    </source>
</evidence>
<keyword evidence="7" id="KW-0408">Iron</keyword>
<proteinExistence type="inferred from homology"/>
<gene>
    <name evidence="13" type="ORF">Clacol_003233</name>
</gene>
<dbReference type="Pfam" id="PF20628">
    <property type="entry name" value="Dyp_perox_C"/>
    <property type="match status" value="1"/>
</dbReference>
<dbReference type="InterPro" id="IPR006314">
    <property type="entry name" value="Dyp_peroxidase"/>
</dbReference>